<reference key="1">
    <citation type="submission" date="2017-08" db="EMBL/GenBank/DDBJ databases">
        <title>A dynamic microbial community with high functional redundancy inhabits the cold, oxic subseafloor aquifer.</title>
        <authorList>
            <person name="Tully B.J."/>
            <person name="Wheat C.G."/>
            <person name="Glazer B.T."/>
            <person name="Huber J.A."/>
        </authorList>
    </citation>
    <scope>NUCLEOTIDE SEQUENCE [LARGE SCALE GENOMIC DNA]</scope>
</reference>
<gene>
    <name evidence="2" type="ORF">COB13_01220</name>
</gene>
<dbReference type="EMBL" id="NVUS01000001">
    <property type="protein sequence ID" value="PCJ03879.1"/>
    <property type="molecule type" value="Genomic_DNA"/>
</dbReference>
<organism evidence="2">
    <name type="scientific">OCS116 cluster bacterium</name>
    <dbReference type="NCBI Taxonomy" id="2030921"/>
    <lineage>
        <taxon>Bacteria</taxon>
        <taxon>Pseudomonadati</taxon>
        <taxon>Pseudomonadota</taxon>
        <taxon>Alphaproteobacteria</taxon>
        <taxon>OCS116 cluster</taxon>
    </lineage>
</organism>
<sequence>MTIKLINPSSLYDGSGFGMSHATIDSDNGIVYVSGQVGWDADFQMVNKDIAGQAETAMQNLQTVLEAANSSIANILHIKIYVRGEVADHIEGIMPIIAKYYNGHRPATTGVGVASLASPETLIEIEATAKVNK</sequence>
<dbReference type="AlphaFoldDB" id="A0A2A4Z9U1"/>
<accession>A0A2A4Z9U1</accession>
<dbReference type="GO" id="GO:0005829">
    <property type="term" value="C:cytosol"/>
    <property type="evidence" value="ECO:0007669"/>
    <property type="project" value="TreeGrafter"/>
</dbReference>
<reference evidence="2" key="2">
    <citation type="journal article" date="2018" name="ISME J.">
        <title>A dynamic microbial community with high functional redundancy inhabits the cold, oxic subseafloor aquifer.</title>
        <authorList>
            <person name="Tully B.J."/>
            <person name="Wheat C.G."/>
            <person name="Glazer B.T."/>
            <person name="Huber J.A."/>
        </authorList>
    </citation>
    <scope>NUCLEOTIDE SEQUENCE</scope>
    <source>
        <strain evidence="2">NORP83</strain>
    </source>
</reference>
<dbReference type="PANTHER" id="PTHR11803:SF58">
    <property type="entry name" value="PROTEIN HMF1-RELATED"/>
    <property type="match status" value="1"/>
</dbReference>
<evidence type="ECO:0000313" key="2">
    <source>
        <dbReference type="EMBL" id="PCJ03879.1"/>
    </source>
</evidence>
<dbReference type="PANTHER" id="PTHR11803">
    <property type="entry name" value="2-IMINOBUTANOATE/2-IMINOPROPANOATE DEAMINASE RIDA"/>
    <property type="match status" value="1"/>
</dbReference>
<comment type="similarity">
    <text evidence="1">Belongs to the RutC family.</text>
</comment>
<evidence type="ECO:0008006" key="3">
    <source>
        <dbReference type="Google" id="ProtNLM"/>
    </source>
</evidence>
<dbReference type="CDD" id="cd00448">
    <property type="entry name" value="YjgF_YER057c_UK114_family"/>
    <property type="match status" value="1"/>
</dbReference>
<dbReference type="Pfam" id="PF01042">
    <property type="entry name" value="Ribonuc_L-PSP"/>
    <property type="match status" value="1"/>
</dbReference>
<dbReference type="Gene3D" id="3.30.1330.40">
    <property type="entry name" value="RutC-like"/>
    <property type="match status" value="1"/>
</dbReference>
<evidence type="ECO:0000256" key="1">
    <source>
        <dbReference type="ARBA" id="ARBA00010552"/>
    </source>
</evidence>
<comment type="caution">
    <text evidence="2">The sequence shown here is derived from an EMBL/GenBank/DDBJ whole genome shotgun (WGS) entry which is preliminary data.</text>
</comment>
<dbReference type="InterPro" id="IPR035959">
    <property type="entry name" value="RutC-like_sf"/>
</dbReference>
<protein>
    <recommendedName>
        <fullName evidence="3">Enamine deaminase RidA</fullName>
    </recommendedName>
</protein>
<dbReference type="GO" id="GO:0019239">
    <property type="term" value="F:deaminase activity"/>
    <property type="evidence" value="ECO:0007669"/>
    <property type="project" value="TreeGrafter"/>
</dbReference>
<name>A0A2A4Z9U1_9PROT</name>
<dbReference type="InterPro" id="IPR006175">
    <property type="entry name" value="YjgF/YER057c/UK114"/>
</dbReference>
<proteinExistence type="inferred from homology"/>
<dbReference type="SUPFAM" id="SSF55298">
    <property type="entry name" value="YjgF-like"/>
    <property type="match status" value="1"/>
</dbReference>